<evidence type="ECO:0000313" key="3">
    <source>
        <dbReference type="WBParaSite" id="NBR_0001296501-mRNA-1"/>
    </source>
</evidence>
<gene>
    <name evidence="1" type="ORF">NBR_LOCUS12966</name>
</gene>
<organism evidence="3">
    <name type="scientific">Nippostrongylus brasiliensis</name>
    <name type="common">Rat hookworm</name>
    <dbReference type="NCBI Taxonomy" id="27835"/>
    <lineage>
        <taxon>Eukaryota</taxon>
        <taxon>Metazoa</taxon>
        <taxon>Ecdysozoa</taxon>
        <taxon>Nematoda</taxon>
        <taxon>Chromadorea</taxon>
        <taxon>Rhabditida</taxon>
        <taxon>Rhabditina</taxon>
        <taxon>Rhabditomorpha</taxon>
        <taxon>Strongyloidea</taxon>
        <taxon>Heligmosomidae</taxon>
        <taxon>Nippostrongylus</taxon>
    </lineage>
</organism>
<dbReference type="Proteomes" id="UP000271162">
    <property type="component" value="Unassembled WGS sequence"/>
</dbReference>
<proteinExistence type="predicted"/>
<name>A0A0N4Y9I5_NIPBR</name>
<dbReference type="WBParaSite" id="NBR_0001296501-mRNA-1">
    <property type="protein sequence ID" value="NBR_0001296501-mRNA-1"/>
    <property type="gene ID" value="NBR_0001296501"/>
</dbReference>
<reference evidence="3" key="1">
    <citation type="submission" date="2017-02" db="UniProtKB">
        <authorList>
            <consortium name="WormBaseParasite"/>
        </authorList>
    </citation>
    <scope>IDENTIFICATION</scope>
</reference>
<accession>A0A0N4Y9I5</accession>
<keyword evidence="2" id="KW-1185">Reference proteome</keyword>
<sequence>MFDSLHSYALSADLVADLVDLVTPPVHRLTVALSRSSATAKIACGEGEGPPALGELANGPQVLSPCARHELANRIPA</sequence>
<dbReference type="AlphaFoldDB" id="A0A0N4Y9I5"/>
<reference evidence="1 2" key="2">
    <citation type="submission" date="2018-11" db="EMBL/GenBank/DDBJ databases">
        <authorList>
            <consortium name="Pathogen Informatics"/>
        </authorList>
    </citation>
    <scope>NUCLEOTIDE SEQUENCE [LARGE SCALE GENOMIC DNA]</scope>
</reference>
<evidence type="ECO:0000313" key="1">
    <source>
        <dbReference type="EMBL" id="VDL76555.1"/>
    </source>
</evidence>
<dbReference type="EMBL" id="UYSL01020902">
    <property type="protein sequence ID" value="VDL76555.1"/>
    <property type="molecule type" value="Genomic_DNA"/>
</dbReference>
<evidence type="ECO:0000313" key="2">
    <source>
        <dbReference type="Proteomes" id="UP000271162"/>
    </source>
</evidence>
<protein>
    <submittedName>
        <fullName evidence="3">Transcriptional regulator</fullName>
    </submittedName>
</protein>